<keyword evidence="1" id="KW-0863">Zinc-finger</keyword>
<feature type="non-terminal residue" evidence="4">
    <location>
        <position position="1"/>
    </location>
</feature>
<keyword evidence="5" id="KW-1185">Reference proteome</keyword>
<comment type="caution">
    <text evidence="4">The sequence shown here is derived from an EMBL/GenBank/DDBJ whole genome shotgun (WGS) entry which is preliminary data.</text>
</comment>
<evidence type="ECO:0000313" key="4">
    <source>
        <dbReference type="EMBL" id="KAF2422974.1"/>
    </source>
</evidence>
<dbReference type="SUPFAM" id="SSF57667">
    <property type="entry name" value="beta-beta-alpha zinc fingers"/>
    <property type="match status" value="1"/>
</dbReference>
<evidence type="ECO:0000256" key="2">
    <source>
        <dbReference type="SAM" id="MobiDB-lite"/>
    </source>
</evidence>
<keyword evidence="1" id="KW-0862">Zinc</keyword>
<gene>
    <name evidence="4" type="ORF">EJ08DRAFT_596507</name>
</gene>
<dbReference type="InterPro" id="IPR013087">
    <property type="entry name" value="Znf_C2H2_type"/>
</dbReference>
<dbReference type="PROSITE" id="PS50157">
    <property type="entry name" value="ZINC_FINGER_C2H2_2"/>
    <property type="match status" value="2"/>
</dbReference>
<feature type="region of interest" description="Disordered" evidence="2">
    <location>
        <begin position="38"/>
        <end position="58"/>
    </location>
</feature>
<keyword evidence="1" id="KW-0479">Metal-binding</keyword>
<reference evidence="4" key="1">
    <citation type="journal article" date="2020" name="Stud. Mycol.">
        <title>101 Dothideomycetes genomes: a test case for predicting lifestyles and emergence of pathogens.</title>
        <authorList>
            <person name="Haridas S."/>
            <person name="Albert R."/>
            <person name="Binder M."/>
            <person name="Bloem J."/>
            <person name="Labutti K."/>
            <person name="Salamov A."/>
            <person name="Andreopoulos B."/>
            <person name="Baker S."/>
            <person name="Barry K."/>
            <person name="Bills G."/>
            <person name="Bluhm B."/>
            <person name="Cannon C."/>
            <person name="Castanera R."/>
            <person name="Culley D."/>
            <person name="Daum C."/>
            <person name="Ezra D."/>
            <person name="Gonzalez J."/>
            <person name="Henrissat B."/>
            <person name="Kuo A."/>
            <person name="Liang C."/>
            <person name="Lipzen A."/>
            <person name="Lutzoni F."/>
            <person name="Magnuson J."/>
            <person name="Mondo S."/>
            <person name="Nolan M."/>
            <person name="Ohm R."/>
            <person name="Pangilinan J."/>
            <person name="Park H.-J."/>
            <person name="Ramirez L."/>
            <person name="Alfaro M."/>
            <person name="Sun H."/>
            <person name="Tritt A."/>
            <person name="Yoshinaga Y."/>
            <person name="Zwiers L.-H."/>
            <person name="Turgeon B."/>
            <person name="Goodwin S."/>
            <person name="Spatafora J."/>
            <person name="Crous P."/>
            <person name="Grigoriev I."/>
        </authorList>
    </citation>
    <scope>NUCLEOTIDE SEQUENCE</scope>
    <source>
        <strain evidence="4">CBS 130266</strain>
    </source>
</reference>
<dbReference type="GO" id="GO:0008270">
    <property type="term" value="F:zinc ion binding"/>
    <property type="evidence" value="ECO:0007669"/>
    <property type="project" value="UniProtKB-KW"/>
</dbReference>
<feature type="domain" description="C2H2-type" evidence="3">
    <location>
        <begin position="1"/>
        <end position="29"/>
    </location>
</feature>
<feature type="domain" description="C2H2-type" evidence="3">
    <location>
        <begin position="30"/>
        <end position="53"/>
    </location>
</feature>
<dbReference type="Gene3D" id="3.30.160.60">
    <property type="entry name" value="Classic Zinc Finger"/>
    <property type="match status" value="1"/>
</dbReference>
<proteinExistence type="predicted"/>
<feature type="region of interest" description="Disordered" evidence="2">
    <location>
        <begin position="1"/>
        <end position="26"/>
    </location>
</feature>
<protein>
    <recommendedName>
        <fullName evidence="3">C2H2-type domain-containing protein</fullName>
    </recommendedName>
</protein>
<feature type="compositionally biased region" description="Basic and acidic residues" evidence="2">
    <location>
        <begin position="14"/>
        <end position="26"/>
    </location>
</feature>
<evidence type="ECO:0000259" key="3">
    <source>
        <dbReference type="PROSITE" id="PS50157"/>
    </source>
</evidence>
<dbReference type="PROSITE" id="PS00028">
    <property type="entry name" value="ZINC_FINGER_C2H2_1"/>
    <property type="match status" value="1"/>
</dbReference>
<dbReference type="InterPro" id="IPR036236">
    <property type="entry name" value="Znf_C2H2_sf"/>
</dbReference>
<evidence type="ECO:0000313" key="5">
    <source>
        <dbReference type="Proteomes" id="UP000800235"/>
    </source>
</evidence>
<dbReference type="OrthoDB" id="654211at2759"/>
<evidence type="ECO:0000256" key="1">
    <source>
        <dbReference type="PROSITE-ProRule" id="PRU00042"/>
    </source>
</evidence>
<name>A0A9P4NI78_9PEZI</name>
<organism evidence="4 5">
    <name type="scientific">Tothia fuscella</name>
    <dbReference type="NCBI Taxonomy" id="1048955"/>
    <lineage>
        <taxon>Eukaryota</taxon>
        <taxon>Fungi</taxon>
        <taxon>Dikarya</taxon>
        <taxon>Ascomycota</taxon>
        <taxon>Pezizomycotina</taxon>
        <taxon>Dothideomycetes</taxon>
        <taxon>Pleosporomycetidae</taxon>
        <taxon>Venturiales</taxon>
        <taxon>Cylindrosympodiaceae</taxon>
        <taxon>Tothia</taxon>
    </lineage>
</organism>
<dbReference type="EMBL" id="MU007086">
    <property type="protein sequence ID" value="KAF2422974.1"/>
    <property type="molecule type" value="Genomic_DNA"/>
</dbReference>
<dbReference type="AlphaFoldDB" id="A0A9P4NI78"/>
<dbReference type="Proteomes" id="UP000800235">
    <property type="component" value="Unassembled WGS sequence"/>
</dbReference>
<sequence length="58" mass="7032">CQYDGCPYSSAKQTDVDRHITSKHTDEKPYECQFCLKPFPRKDNKNRHEKQKHPEYFQ</sequence>
<dbReference type="SMART" id="SM00355">
    <property type="entry name" value="ZnF_C2H2"/>
    <property type="match status" value="2"/>
</dbReference>
<accession>A0A9P4NI78</accession>